<dbReference type="Gene3D" id="2.60.40.2310">
    <property type="match status" value="1"/>
</dbReference>
<dbReference type="Proteomes" id="UP000323597">
    <property type="component" value="Chromosome A13"/>
</dbReference>
<feature type="domain" description="Subtilisin-like protease fibronectin type-III" evidence="1">
    <location>
        <begin position="50"/>
        <end position="135"/>
    </location>
</feature>
<evidence type="ECO:0000313" key="2">
    <source>
        <dbReference type="EMBL" id="TYJ02830.1"/>
    </source>
</evidence>
<evidence type="ECO:0000259" key="1">
    <source>
        <dbReference type="Pfam" id="PF17766"/>
    </source>
</evidence>
<proteinExistence type="predicted"/>
<protein>
    <recommendedName>
        <fullName evidence="1">Subtilisin-like protease fibronectin type-III domain-containing protein</fullName>
    </recommendedName>
</protein>
<reference evidence="2 3" key="1">
    <citation type="submission" date="2019-07" db="EMBL/GenBank/DDBJ databases">
        <title>WGS assembly of Gossypium mustelinum.</title>
        <authorList>
            <person name="Chen Z.J."/>
            <person name="Sreedasyam A."/>
            <person name="Ando A."/>
            <person name="Song Q."/>
            <person name="De L."/>
            <person name="Hulse-Kemp A."/>
            <person name="Ding M."/>
            <person name="Ye W."/>
            <person name="Kirkbride R."/>
            <person name="Jenkins J."/>
            <person name="Plott C."/>
            <person name="Lovell J."/>
            <person name="Lin Y.-M."/>
            <person name="Vaughn R."/>
            <person name="Liu B."/>
            <person name="Li W."/>
            <person name="Simpson S."/>
            <person name="Scheffler B."/>
            <person name="Saski C."/>
            <person name="Grover C."/>
            <person name="Hu G."/>
            <person name="Conover J."/>
            <person name="Carlson J."/>
            <person name="Shu S."/>
            <person name="Boston L."/>
            <person name="Williams M."/>
            <person name="Peterson D."/>
            <person name="Mcgee K."/>
            <person name="Jones D."/>
            <person name="Wendel J."/>
            <person name="Stelly D."/>
            <person name="Grimwood J."/>
            <person name="Schmutz J."/>
        </authorList>
    </citation>
    <scope>NUCLEOTIDE SEQUENCE [LARGE SCALE GENOMIC DNA]</scope>
    <source>
        <strain evidence="2">1408120.09</strain>
    </source>
</reference>
<accession>A0A5D2WMQ7</accession>
<keyword evidence="3" id="KW-1185">Reference proteome</keyword>
<dbReference type="InterPro" id="IPR041469">
    <property type="entry name" value="Subtilisin-like_FN3"/>
</dbReference>
<gene>
    <name evidence="2" type="ORF">E1A91_A13G255800v1</name>
</gene>
<dbReference type="EMBL" id="CM017648">
    <property type="protein sequence ID" value="TYJ02830.1"/>
    <property type="molecule type" value="Genomic_DNA"/>
</dbReference>
<dbReference type="Pfam" id="PF17766">
    <property type="entry name" value="fn3_6"/>
    <property type="match status" value="1"/>
</dbReference>
<sequence length="148" mass="17553">MYYPLKAMNTGSVYDISPEEYRRYLLSREGELEYLALMEENIEEKNLRMDVNLPNFNLVLDKASEYIFNRTLTNVGCPKCTYKVEIWLHGKTYTSRLGEEVDEAFPKYINISVEQNVLNFCNFEERKYFKVIVRDQLVLAHVTLICRE</sequence>
<dbReference type="AlphaFoldDB" id="A0A5D2WMQ7"/>
<name>A0A5D2WMQ7_GOSMU</name>
<organism evidence="2 3">
    <name type="scientific">Gossypium mustelinum</name>
    <name type="common">Cotton</name>
    <name type="synonym">Gossypium caicoense</name>
    <dbReference type="NCBI Taxonomy" id="34275"/>
    <lineage>
        <taxon>Eukaryota</taxon>
        <taxon>Viridiplantae</taxon>
        <taxon>Streptophyta</taxon>
        <taxon>Embryophyta</taxon>
        <taxon>Tracheophyta</taxon>
        <taxon>Spermatophyta</taxon>
        <taxon>Magnoliopsida</taxon>
        <taxon>eudicotyledons</taxon>
        <taxon>Gunneridae</taxon>
        <taxon>Pentapetalae</taxon>
        <taxon>rosids</taxon>
        <taxon>malvids</taxon>
        <taxon>Malvales</taxon>
        <taxon>Malvaceae</taxon>
        <taxon>Malvoideae</taxon>
        <taxon>Gossypium</taxon>
    </lineage>
</organism>
<evidence type="ECO:0000313" key="3">
    <source>
        <dbReference type="Proteomes" id="UP000323597"/>
    </source>
</evidence>